<organism evidence="14 15">
    <name type="scientific">Runella rosea</name>
    <dbReference type="NCBI Taxonomy" id="2259595"/>
    <lineage>
        <taxon>Bacteria</taxon>
        <taxon>Pseudomonadati</taxon>
        <taxon>Bacteroidota</taxon>
        <taxon>Cytophagia</taxon>
        <taxon>Cytophagales</taxon>
        <taxon>Spirosomataceae</taxon>
        <taxon>Runella</taxon>
    </lineage>
</organism>
<dbReference type="GO" id="GO:1990573">
    <property type="term" value="P:potassium ion import across plasma membrane"/>
    <property type="evidence" value="ECO:0007669"/>
    <property type="project" value="TreeGrafter"/>
</dbReference>
<evidence type="ECO:0000256" key="9">
    <source>
        <dbReference type="ARBA" id="ARBA00023136"/>
    </source>
</evidence>
<feature type="domain" description="Potassium channel" evidence="12">
    <location>
        <begin position="81"/>
        <end position="156"/>
    </location>
</feature>
<dbReference type="EMBL" id="CP030850">
    <property type="protein sequence ID" value="AXE20714.1"/>
    <property type="molecule type" value="Genomic_DNA"/>
</dbReference>
<accession>A0A344TPZ3</accession>
<evidence type="ECO:0000259" key="12">
    <source>
        <dbReference type="Pfam" id="PF07885"/>
    </source>
</evidence>
<dbReference type="PANTHER" id="PTHR11767">
    <property type="entry name" value="INWARD RECTIFIER POTASSIUM CHANNEL"/>
    <property type="match status" value="1"/>
</dbReference>
<dbReference type="Pfam" id="PF17655">
    <property type="entry name" value="IRK_C"/>
    <property type="match status" value="1"/>
</dbReference>
<keyword evidence="6" id="KW-0630">Potassium</keyword>
<evidence type="ECO:0000313" key="15">
    <source>
        <dbReference type="Proteomes" id="UP000251993"/>
    </source>
</evidence>
<dbReference type="InterPro" id="IPR041647">
    <property type="entry name" value="IRK_C"/>
</dbReference>
<evidence type="ECO:0000313" key="14">
    <source>
        <dbReference type="EMBL" id="AXE20714.1"/>
    </source>
</evidence>
<dbReference type="Gene3D" id="1.10.287.70">
    <property type="match status" value="1"/>
</dbReference>
<dbReference type="SUPFAM" id="SSF81324">
    <property type="entry name" value="Voltage-gated potassium channels"/>
    <property type="match status" value="1"/>
</dbReference>
<dbReference type="GO" id="GO:0005242">
    <property type="term" value="F:inward rectifier potassium channel activity"/>
    <property type="evidence" value="ECO:0007669"/>
    <property type="project" value="InterPro"/>
</dbReference>
<dbReference type="GO" id="GO:0034702">
    <property type="term" value="C:monoatomic ion channel complex"/>
    <property type="evidence" value="ECO:0007669"/>
    <property type="project" value="UniProtKB-KW"/>
</dbReference>
<dbReference type="KEGG" id="run:DR864_24750"/>
<dbReference type="SUPFAM" id="SSF81296">
    <property type="entry name" value="E set domains"/>
    <property type="match status" value="1"/>
</dbReference>
<dbReference type="GO" id="GO:0005886">
    <property type="term" value="C:plasma membrane"/>
    <property type="evidence" value="ECO:0007669"/>
    <property type="project" value="TreeGrafter"/>
</dbReference>
<gene>
    <name evidence="14" type="ORF">DR864_24750</name>
</gene>
<dbReference type="InterPro" id="IPR013099">
    <property type="entry name" value="K_chnl_dom"/>
</dbReference>
<comment type="subcellular location">
    <subcellularLocation>
        <location evidence="1">Membrane</location>
        <topology evidence="1">Multi-pass membrane protein</topology>
    </subcellularLocation>
</comment>
<dbReference type="Pfam" id="PF07885">
    <property type="entry name" value="Ion_trans_2"/>
    <property type="match status" value="1"/>
</dbReference>
<reference evidence="14 15" key="1">
    <citation type="submission" date="2018-07" db="EMBL/GenBank/DDBJ databases">
        <title>Genome sequencing of Runella.</title>
        <authorList>
            <person name="Baek M.-G."/>
            <person name="Yi H."/>
        </authorList>
    </citation>
    <scope>NUCLEOTIDE SEQUENCE [LARGE SCALE GENOMIC DNA]</scope>
    <source>
        <strain evidence="14 15">HYN0085</strain>
    </source>
</reference>
<keyword evidence="9 11" id="KW-0472">Membrane</keyword>
<keyword evidence="7 11" id="KW-1133">Transmembrane helix</keyword>
<keyword evidence="2" id="KW-0813">Transport</keyword>
<keyword evidence="3" id="KW-0633">Potassium transport</keyword>
<evidence type="ECO:0000256" key="1">
    <source>
        <dbReference type="ARBA" id="ARBA00004141"/>
    </source>
</evidence>
<keyword evidence="8" id="KW-0406">Ion transport</keyword>
<evidence type="ECO:0000256" key="10">
    <source>
        <dbReference type="ARBA" id="ARBA00023303"/>
    </source>
</evidence>
<dbReference type="GO" id="GO:0034765">
    <property type="term" value="P:regulation of monoatomic ion transmembrane transport"/>
    <property type="evidence" value="ECO:0007669"/>
    <property type="project" value="TreeGrafter"/>
</dbReference>
<evidence type="ECO:0000256" key="2">
    <source>
        <dbReference type="ARBA" id="ARBA00022448"/>
    </source>
</evidence>
<keyword evidence="5" id="KW-0851">Voltage-gated channel</keyword>
<feature type="transmembrane region" description="Helical" evidence="11">
    <location>
        <begin position="111"/>
        <end position="130"/>
    </location>
</feature>
<dbReference type="InterPro" id="IPR016449">
    <property type="entry name" value="K_chnl_inward-rec_Kir"/>
</dbReference>
<dbReference type="RefSeq" id="WP_114069477.1">
    <property type="nucleotide sequence ID" value="NZ_CP030850.1"/>
</dbReference>
<keyword evidence="15" id="KW-1185">Reference proteome</keyword>
<dbReference type="InterPro" id="IPR013518">
    <property type="entry name" value="K_chnl_inward-rec_Kir_cyto"/>
</dbReference>
<keyword evidence="4 11" id="KW-0812">Transmembrane</keyword>
<feature type="transmembrane region" description="Helical" evidence="11">
    <location>
        <begin position="71"/>
        <end position="91"/>
    </location>
</feature>
<name>A0A344TPZ3_9BACT</name>
<proteinExistence type="predicted"/>
<evidence type="ECO:0000256" key="7">
    <source>
        <dbReference type="ARBA" id="ARBA00022989"/>
    </source>
</evidence>
<dbReference type="Proteomes" id="UP000251993">
    <property type="component" value="Chromosome"/>
</dbReference>
<evidence type="ECO:0000256" key="8">
    <source>
        <dbReference type="ARBA" id="ARBA00023065"/>
    </source>
</evidence>
<keyword evidence="10" id="KW-0407">Ion channel</keyword>
<dbReference type="InterPro" id="IPR014756">
    <property type="entry name" value="Ig_E-set"/>
</dbReference>
<dbReference type="PRINTS" id="PR01320">
    <property type="entry name" value="KIRCHANNEL"/>
</dbReference>
<evidence type="ECO:0000256" key="5">
    <source>
        <dbReference type="ARBA" id="ARBA00022882"/>
    </source>
</evidence>
<protein>
    <submittedName>
        <fullName evidence="14">Potassium transporter</fullName>
    </submittedName>
</protein>
<feature type="transmembrane region" description="Helical" evidence="11">
    <location>
        <begin position="136"/>
        <end position="160"/>
    </location>
</feature>
<evidence type="ECO:0000256" key="6">
    <source>
        <dbReference type="ARBA" id="ARBA00022958"/>
    </source>
</evidence>
<dbReference type="AlphaFoldDB" id="A0A344TPZ3"/>
<feature type="domain" description="Inward rectifier potassium channel C-terminal" evidence="13">
    <location>
        <begin position="170"/>
        <end position="321"/>
    </location>
</feature>
<evidence type="ECO:0000256" key="4">
    <source>
        <dbReference type="ARBA" id="ARBA00022692"/>
    </source>
</evidence>
<dbReference type="OrthoDB" id="9813518at2"/>
<evidence type="ECO:0000256" key="3">
    <source>
        <dbReference type="ARBA" id="ARBA00022538"/>
    </source>
</evidence>
<dbReference type="Gene3D" id="2.60.40.1400">
    <property type="entry name" value="G protein-activated inward rectifier potassium channel 1"/>
    <property type="match status" value="1"/>
</dbReference>
<sequence>MATHRLITKVKNSKLLEKEEERRDVGFGTRITNDRGRLMKSDGSFNARRVNGSFWARLDIFHRLTGLSWPMFFLVVFMVYFVVNCFFSVLYMMIGVEHLQGIKAVSTMEQFWGAFFFSAQTLTTVGYGHVAPVGLVASGLSSIESLVGVLGFAIASGLVYGRFSRPIPKILFSRNAIFAPYLDINGWMFRMINESPTELVDVRVEISLSRLETLPNGQRSRRYYQLKLERSQVNFFPLSWTIVHPITEASPLYGATEDSLAESDTEFLVYVRATEETFLQSVHARYSFRYEEVVWGAKFVPMFDSGKRDDIVSVDVQKIHDYEPKELN</sequence>
<evidence type="ECO:0000259" key="13">
    <source>
        <dbReference type="Pfam" id="PF17655"/>
    </source>
</evidence>
<evidence type="ECO:0000256" key="11">
    <source>
        <dbReference type="SAM" id="Phobius"/>
    </source>
</evidence>